<gene>
    <name evidence="2" type="ORF">FD30_GL001378</name>
</gene>
<protein>
    <recommendedName>
        <fullName evidence="4">DUF5626 domain-containing protein</fullName>
    </recommendedName>
</protein>
<evidence type="ECO:0000313" key="2">
    <source>
        <dbReference type="EMBL" id="KRK76441.1"/>
    </source>
</evidence>
<feature type="signal peptide" evidence="1">
    <location>
        <begin position="1"/>
        <end position="20"/>
    </location>
</feature>
<organism evidence="2 3">
    <name type="scientific">Levilactobacillus namurensis DSM 19117</name>
    <dbReference type="NCBI Taxonomy" id="1423773"/>
    <lineage>
        <taxon>Bacteria</taxon>
        <taxon>Bacillati</taxon>
        <taxon>Bacillota</taxon>
        <taxon>Bacilli</taxon>
        <taxon>Lactobacillales</taxon>
        <taxon>Lactobacillaceae</taxon>
        <taxon>Levilactobacillus</taxon>
    </lineage>
</organism>
<feature type="chain" id="PRO_5038813566" description="DUF5626 domain-containing protein" evidence="1">
    <location>
        <begin position="21"/>
        <end position="145"/>
    </location>
</feature>
<evidence type="ECO:0008006" key="4">
    <source>
        <dbReference type="Google" id="ProtNLM"/>
    </source>
</evidence>
<dbReference type="PATRIC" id="fig|1423773.3.peg.1413"/>
<accession>A0A0R1K6U9</accession>
<sequence>MHRFTPALLITLTTFGLALTAPTPTATAQAATWHKGTPKIIRGKWRGTTHKVKQIHYQGHADLIIKAKSITNNPALPPRDPNYSTKLHYKKTGKKTYTIKGRQYNNAPAKGVKITFKIKVYSHHKIHFKIMHDGRTGNNGIFHRA</sequence>
<name>A0A0R1K6U9_9LACO</name>
<dbReference type="OrthoDB" id="2325266at2"/>
<keyword evidence="1" id="KW-0732">Signal</keyword>
<comment type="caution">
    <text evidence="2">The sequence shown here is derived from an EMBL/GenBank/DDBJ whole genome shotgun (WGS) entry which is preliminary data.</text>
</comment>
<dbReference type="AlphaFoldDB" id="A0A0R1K6U9"/>
<reference evidence="2 3" key="1">
    <citation type="journal article" date="2015" name="Genome Announc.">
        <title>Expanding the biotechnology potential of lactobacilli through comparative genomics of 213 strains and associated genera.</title>
        <authorList>
            <person name="Sun Z."/>
            <person name="Harris H.M."/>
            <person name="McCann A."/>
            <person name="Guo C."/>
            <person name="Argimon S."/>
            <person name="Zhang W."/>
            <person name="Yang X."/>
            <person name="Jeffery I.B."/>
            <person name="Cooney J.C."/>
            <person name="Kagawa T.F."/>
            <person name="Liu W."/>
            <person name="Song Y."/>
            <person name="Salvetti E."/>
            <person name="Wrobel A."/>
            <person name="Rasinkangas P."/>
            <person name="Parkhill J."/>
            <person name="Rea M.C."/>
            <person name="O'Sullivan O."/>
            <person name="Ritari J."/>
            <person name="Douillard F.P."/>
            <person name="Paul Ross R."/>
            <person name="Yang R."/>
            <person name="Briner A.E."/>
            <person name="Felis G.E."/>
            <person name="de Vos W.M."/>
            <person name="Barrangou R."/>
            <person name="Klaenhammer T.R."/>
            <person name="Caufield P.W."/>
            <person name="Cui Y."/>
            <person name="Zhang H."/>
            <person name="O'Toole P.W."/>
        </authorList>
    </citation>
    <scope>NUCLEOTIDE SEQUENCE [LARGE SCALE GENOMIC DNA]</scope>
    <source>
        <strain evidence="2 3">DSM 19117</strain>
    </source>
</reference>
<proteinExistence type="predicted"/>
<keyword evidence="3" id="KW-1185">Reference proteome</keyword>
<dbReference type="EMBL" id="AZDT01000019">
    <property type="protein sequence ID" value="KRK76441.1"/>
    <property type="molecule type" value="Genomic_DNA"/>
</dbReference>
<dbReference type="RefSeq" id="WP_056943958.1">
    <property type="nucleotide sequence ID" value="NZ_AZDT01000019.1"/>
</dbReference>
<evidence type="ECO:0000313" key="3">
    <source>
        <dbReference type="Proteomes" id="UP000051162"/>
    </source>
</evidence>
<evidence type="ECO:0000256" key="1">
    <source>
        <dbReference type="SAM" id="SignalP"/>
    </source>
</evidence>
<dbReference type="GeneID" id="84782255"/>
<dbReference type="Proteomes" id="UP000051162">
    <property type="component" value="Unassembled WGS sequence"/>
</dbReference>